<dbReference type="Proteomes" id="UP000886885">
    <property type="component" value="Chromosome 3D"/>
</dbReference>
<proteinExistence type="predicted"/>
<dbReference type="InterPro" id="IPR044811">
    <property type="entry name" value="DME/ROS1"/>
</dbReference>
<dbReference type="PANTHER" id="PTHR46213:SF13">
    <property type="entry name" value="DEMETER-LIKE PROTEIN 2-RELATED"/>
    <property type="match status" value="1"/>
</dbReference>
<name>A0A8X8A682_POPTO</name>
<dbReference type="PANTHER" id="PTHR46213">
    <property type="entry name" value="TRANSCRIPTIONAL ACTIVATOR DEMETER"/>
    <property type="match status" value="1"/>
</dbReference>
<keyword evidence="2" id="KW-1185">Reference proteome</keyword>
<evidence type="ECO:0000313" key="2">
    <source>
        <dbReference type="Proteomes" id="UP000886885"/>
    </source>
</evidence>
<dbReference type="GO" id="GO:0019104">
    <property type="term" value="F:DNA N-glycosylase activity"/>
    <property type="evidence" value="ECO:0007669"/>
    <property type="project" value="InterPro"/>
</dbReference>
<protein>
    <submittedName>
        <fullName evidence="1">Uncharacterized protein</fullName>
    </submittedName>
</protein>
<organism evidence="1 2">
    <name type="scientific">Populus tomentosa</name>
    <name type="common">Chinese white poplar</name>
    <dbReference type="NCBI Taxonomy" id="118781"/>
    <lineage>
        <taxon>Eukaryota</taxon>
        <taxon>Viridiplantae</taxon>
        <taxon>Streptophyta</taxon>
        <taxon>Embryophyta</taxon>
        <taxon>Tracheophyta</taxon>
        <taxon>Spermatophyta</taxon>
        <taxon>Magnoliopsida</taxon>
        <taxon>eudicotyledons</taxon>
        <taxon>Gunneridae</taxon>
        <taxon>Pentapetalae</taxon>
        <taxon>rosids</taxon>
        <taxon>fabids</taxon>
        <taxon>Malpighiales</taxon>
        <taxon>Salicaceae</taxon>
        <taxon>Saliceae</taxon>
        <taxon>Populus</taxon>
    </lineage>
</organism>
<accession>A0A8X8A682</accession>
<dbReference type="EMBL" id="JAAWWB010000006">
    <property type="protein sequence ID" value="KAG6780707.1"/>
    <property type="molecule type" value="Genomic_DNA"/>
</dbReference>
<dbReference type="GO" id="GO:0035514">
    <property type="term" value="F:DNA demethylase activity"/>
    <property type="evidence" value="ECO:0007669"/>
    <property type="project" value="InterPro"/>
</dbReference>
<evidence type="ECO:0000313" key="1">
    <source>
        <dbReference type="EMBL" id="KAG6780707.1"/>
    </source>
</evidence>
<reference evidence="1" key="1">
    <citation type="journal article" date="2020" name="bioRxiv">
        <title>Hybrid origin of Populus tomentosa Carr. identified through genome sequencing and phylogenomic analysis.</title>
        <authorList>
            <person name="An X."/>
            <person name="Gao K."/>
            <person name="Chen Z."/>
            <person name="Li J."/>
            <person name="Yang X."/>
            <person name="Yang X."/>
            <person name="Zhou J."/>
            <person name="Guo T."/>
            <person name="Zhao T."/>
            <person name="Huang S."/>
            <person name="Miao D."/>
            <person name="Khan W.U."/>
            <person name="Rao P."/>
            <person name="Ye M."/>
            <person name="Lei B."/>
            <person name="Liao W."/>
            <person name="Wang J."/>
            <person name="Ji L."/>
            <person name="Li Y."/>
            <person name="Guo B."/>
            <person name="Mustafa N.S."/>
            <person name="Li S."/>
            <person name="Yun Q."/>
            <person name="Keller S.R."/>
            <person name="Mao J."/>
            <person name="Zhang R."/>
            <person name="Strauss S.H."/>
        </authorList>
    </citation>
    <scope>NUCLEOTIDE SEQUENCE</scope>
    <source>
        <strain evidence="1">GM15</strain>
        <tissue evidence="1">Leaf</tissue>
    </source>
</reference>
<gene>
    <name evidence="1" type="ORF">POTOM_013575</name>
</gene>
<dbReference type="OrthoDB" id="1748757at2759"/>
<dbReference type="AlphaFoldDB" id="A0A8X8A682"/>
<dbReference type="GO" id="GO:0141166">
    <property type="term" value="P:chromosomal 5-methylcytosine DNA demethylation pathway"/>
    <property type="evidence" value="ECO:0007669"/>
    <property type="project" value="InterPro"/>
</dbReference>
<sequence length="156" mass="17321">MLRISIYEMERDANKRNKSQDLIKTETFNCTIEGHIACFSGDRRFKQWNGSVVESVVGVFLTQNVADHLSSAAYMSLVAKFPVRSTSIQQESMTVDGQPPVKLCNSQGSQLCDQRACFACEGRSDPEFTYSAIIYAIAFTFSCHGSKLLQDKASAL</sequence>
<comment type="caution">
    <text evidence="1">The sequence shown here is derived from an EMBL/GenBank/DDBJ whole genome shotgun (WGS) entry which is preliminary data.</text>
</comment>